<evidence type="ECO:0000313" key="2">
    <source>
        <dbReference type="Proteomes" id="UP000002729"/>
    </source>
</evidence>
<reference evidence="1 2" key="1">
    <citation type="journal article" date="2011" name="Proc. Natl. Acad. Sci. U.S.A.">
        <title>Niche of harmful alga Aureococcus anophagefferens revealed through ecogenomics.</title>
        <authorList>
            <person name="Gobler C.J."/>
            <person name="Berry D.L."/>
            <person name="Dyhrman S.T."/>
            <person name="Wilhelm S.W."/>
            <person name="Salamov A."/>
            <person name="Lobanov A.V."/>
            <person name="Zhang Y."/>
            <person name="Collier J.L."/>
            <person name="Wurch L.L."/>
            <person name="Kustka A.B."/>
            <person name="Dill B.D."/>
            <person name="Shah M."/>
            <person name="VerBerkmoes N.C."/>
            <person name="Kuo A."/>
            <person name="Terry A."/>
            <person name="Pangilinan J."/>
            <person name="Lindquist E.A."/>
            <person name="Lucas S."/>
            <person name="Paulsen I.T."/>
            <person name="Hattenrath-Lehmann T.K."/>
            <person name="Talmage S.C."/>
            <person name="Walker E.A."/>
            <person name="Koch F."/>
            <person name="Burson A.M."/>
            <person name="Marcoval M.A."/>
            <person name="Tang Y.Z."/>
            <person name="Lecleir G.R."/>
            <person name="Coyne K.J."/>
            <person name="Berg G.M."/>
            <person name="Bertrand E.M."/>
            <person name="Saito M.A."/>
            <person name="Gladyshev V.N."/>
            <person name="Grigoriev I.V."/>
        </authorList>
    </citation>
    <scope>NUCLEOTIDE SEQUENCE [LARGE SCALE GENOMIC DNA]</scope>
    <source>
        <strain evidence="2">CCMP 1984</strain>
    </source>
</reference>
<dbReference type="EMBL" id="GL833176">
    <property type="protein sequence ID" value="EGB03335.1"/>
    <property type="molecule type" value="Genomic_DNA"/>
</dbReference>
<evidence type="ECO:0000313" key="1">
    <source>
        <dbReference type="EMBL" id="EGB03335.1"/>
    </source>
</evidence>
<dbReference type="RefSeq" id="XP_009041981.1">
    <property type="nucleotide sequence ID" value="XM_009043733.1"/>
</dbReference>
<proteinExistence type="predicted"/>
<dbReference type="GeneID" id="20228861"/>
<keyword evidence="2" id="KW-1185">Reference proteome</keyword>
<sequence length="246" mass="25699">MRRRCATPSSRNHAQGCRDDALGALRLGESVHVRSVEIGRIVSIVSFSDLDAAAKRAVPSAQKSAASGDDDFVLVEPYATSKSQPPHLDLTHTRTEVASSDVEAVVLVVYEDHGVSLPLEGVIGLVYGKSVGAISWPSVPEGSLTHLALGLRVELHAVGFGILSEGGSDKKNGIGCSAATIGMTNTDFAILSRLFNATGAPPTARPSTTGKISWAMRPSDVTFVKRTGSSSTTTLSFVTRAQLAGV</sequence>
<protein>
    <submittedName>
        <fullName evidence="1">Expressed protein</fullName>
    </submittedName>
</protein>
<dbReference type="KEGG" id="aaf:AURANDRAFT_72747"/>
<accession>F0YNH6</accession>
<dbReference type="Proteomes" id="UP000002729">
    <property type="component" value="Unassembled WGS sequence"/>
</dbReference>
<dbReference type="InParanoid" id="F0YNH6"/>
<gene>
    <name evidence="1" type="ORF">AURANDRAFT_72747</name>
</gene>
<name>F0YNH6_AURAN</name>
<dbReference type="AlphaFoldDB" id="F0YNH6"/>
<organism evidence="2">
    <name type="scientific">Aureococcus anophagefferens</name>
    <name type="common">Harmful bloom alga</name>
    <dbReference type="NCBI Taxonomy" id="44056"/>
    <lineage>
        <taxon>Eukaryota</taxon>
        <taxon>Sar</taxon>
        <taxon>Stramenopiles</taxon>
        <taxon>Ochrophyta</taxon>
        <taxon>Pelagophyceae</taxon>
        <taxon>Pelagomonadales</taxon>
        <taxon>Pelagomonadaceae</taxon>
        <taxon>Aureococcus</taxon>
    </lineage>
</organism>